<gene>
    <name evidence="2" type="ORF">TEA_028607</name>
</gene>
<evidence type="ECO:0000259" key="1">
    <source>
        <dbReference type="PROSITE" id="PS50011"/>
    </source>
</evidence>
<comment type="caution">
    <text evidence="2">The sequence shown here is derived from an EMBL/GenBank/DDBJ whole genome shotgun (WGS) entry which is preliminary data.</text>
</comment>
<dbReference type="InterPro" id="IPR052751">
    <property type="entry name" value="Plant_MAPKKK"/>
</dbReference>
<organism evidence="2 3">
    <name type="scientific">Camellia sinensis var. sinensis</name>
    <name type="common">China tea</name>
    <dbReference type="NCBI Taxonomy" id="542762"/>
    <lineage>
        <taxon>Eukaryota</taxon>
        <taxon>Viridiplantae</taxon>
        <taxon>Streptophyta</taxon>
        <taxon>Embryophyta</taxon>
        <taxon>Tracheophyta</taxon>
        <taxon>Spermatophyta</taxon>
        <taxon>Magnoliopsida</taxon>
        <taxon>eudicotyledons</taxon>
        <taxon>Gunneridae</taxon>
        <taxon>Pentapetalae</taxon>
        <taxon>asterids</taxon>
        <taxon>Ericales</taxon>
        <taxon>Theaceae</taxon>
        <taxon>Camellia</taxon>
    </lineage>
</organism>
<evidence type="ECO:0000313" key="2">
    <source>
        <dbReference type="EMBL" id="THG02027.1"/>
    </source>
</evidence>
<dbReference type="PROSITE" id="PS50011">
    <property type="entry name" value="PROTEIN_KINASE_DOM"/>
    <property type="match status" value="1"/>
</dbReference>
<reference evidence="2 3" key="1">
    <citation type="journal article" date="2018" name="Proc. Natl. Acad. Sci. U.S.A.">
        <title>Draft genome sequence of Camellia sinensis var. sinensis provides insights into the evolution of the tea genome and tea quality.</title>
        <authorList>
            <person name="Wei C."/>
            <person name="Yang H."/>
            <person name="Wang S."/>
            <person name="Zhao J."/>
            <person name="Liu C."/>
            <person name="Gao L."/>
            <person name="Xia E."/>
            <person name="Lu Y."/>
            <person name="Tai Y."/>
            <person name="She G."/>
            <person name="Sun J."/>
            <person name="Cao H."/>
            <person name="Tong W."/>
            <person name="Gao Q."/>
            <person name="Li Y."/>
            <person name="Deng W."/>
            <person name="Jiang X."/>
            <person name="Wang W."/>
            <person name="Chen Q."/>
            <person name="Zhang S."/>
            <person name="Li H."/>
            <person name="Wu J."/>
            <person name="Wang P."/>
            <person name="Li P."/>
            <person name="Shi C."/>
            <person name="Zheng F."/>
            <person name="Jian J."/>
            <person name="Huang B."/>
            <person name="Shan D."/>
            <person name="Shi M."/>
            <person name="Fang C."/>
            <person name="Yue Y."/>
            <person name="Li F."/>
            <person name="Li D."/>
            <person name="Wei S."/>
            <person name="Han B."/>
            <person name="Jiang C."/>
            <person name="Yin Y."/>
            <person name="Xia T."/>
            <person name="Zhang Z."/>
            <person name="Bennetzen J.L."/>
            <person name="Zhao S."/>
            <person name="Wan X."/>
        </authorList>
    </citation>
    <scope>NUCLEOTIDE SEQUENCE [LARGE SCALE GENOMIC DNA]</scope>
    <source>
        <strain evidence="3">cv. Shuchazao</strain>
        <tissue evidence="2">Leaf</tissue>
    </source>
</reference>
<accession>A0A4V3WKT0</accession>
<dbReference type="Gene3D" id="1.10.510.10">
    <property type="entry name" value="Transferase(Phosphotransferase) domain 1"/>
    <property type="match status" value="2"/>
</dbReference>
<dbReference type="InterPro" id="IPR011009">
    <property type="entry name" value="Kinase-like_dom_sf"/>
</dbReference>
<dbReference type="SUPFAM" id="SSF56112">
    <property type="entry name" value="Protein kinase-like (PK-like)"/>
    <property type="match status" value="1"/>
</dbReference>
<keyword evidence="3" id="KW-1185">Reference proteome</keyword>
<feature type="domain" description="Protein kinase" evidence="1">
    <location>
        <begin position="24"/>
        <end position="373"/>
    </location>
</feature>
<dbReference type="PANTHER" id="PTHR48011:SF56">
    <property type="entry name" value="PROTEIN KINASE DOMAIN-CONTAINING PROTEIN"/>
    <property type="match status" value="1"/>
</dbReference>
<proteinExistence type="predicted"/>
<name>A0A4V3WKT0_CAMSN</name>
<sequence>MVLIKRKHEELEIKKSVYGDGKLWFRGPIIGKSSSRPVYLATLKKPTWRLTHLPILMVMKSAEVSDFAMLQREAMVLNNFHACPYIHRCFGEEIMTGYCNCIIYNILLKYGSGGTVADLIKKSGGRALLESDVRCYTRHIIEGLDCVHSFGYVDRALKPENIIVVSISTSVGIEYVANAGCIVFEMLFGKSVWDGKQDSEVEDILSDIGKGHGLLKLPNESEVLEEAMDFVKCCFAAKAMDRLTAQMLLNHPFVAGLGEDSEDNEEELSVENSEEKGWATSTLSLSVYKVDDELSSSYILDERVVLKVKKLKLDAEAIRVCSSLSYKDSVVEDETSSSCLSDDWSNMPLEVEELQDILEPGRVDWSLSLLVQY</sequence>
<dbReference type="GO" id="GO:0004672">
    <property type="term" value="F:protein kinase activity"/>
    <property type="evidence" value="ECO:0007669"/>
    <property type="project" value="InterPro"/>
</dbReference>
<dbReference type="InterPro" id="IPR000719">
    <property type="entry name" value="Prot_kinase_dom"/>
</dbReference>
<protein>
    <recommendedName>
        <fullName evidence="1">Protein kinase domain-containing protein</fullName>
    </recommendedName>
</protein>
<dbReference type="SMART" id="SM00220">
    <property type="entry name" value="S_TKc"/>
    <property type="match status" value="1"/>
</dbReference>
<dbReference type="Proteomes" id="UP000306102">
    <property type="component" value="Unassembled WGS sequence"/>
</dbReference>
<evidence type="ECO:0000313" key="3">
    <source>
        <dbReference type="Proteomes" id="UP000306102"/>
    </source>
</evidence>
<dbReference type="PANTHER" id="PTHR48011">
    <property type="entry name" value="CCR4-NOT TRANSCRIPTIONAL COMPLEX SUBUNIT CAF120-RELATED"/>
    <property type="match status" value="1"/>
</dbReference>
<dbReference type="GO" id="GO:0007165">
    <property type="term" value="P:signal transduction"/>
    <property type="evidence" value="ECO:0007669"/>
    <property type="project" value="TreeGrafter"/>
</dbReference>
<dbReference type="AlphaFoldDB" id="A0A4V3WKT0"/>
<dbReference type="Pfam" id="PF00069">
    <property type="entry name" value="Pkinase"/>
    <property type="match status" value="1"/>
</dbReference>
<dbReference type="EMBL" id="SDRB02011274">
    <property type="protein sequence ID" value="THG02027.1"/>
    <property type="molecule type" value="Genomic_DNA"/>
</dbReference>
<dbReference type="GO" id="GO:0005524">
    <property type="term" value="F:ATP binding"/>
    <property type="evidence" value="ECO:0007669"/>
    <property type="project" value="InterPro"/>
</dbReference>